<accession>A0A1W2DB03</accession>
<dbReference type="InterPro" id="IPR010045">
    <property type="entry name" value="DeoB"/>
</dbReference>
<evidence type="ECO:0000256" key="4">
    <source>
        <dbReference type="ARBA" id="ARBA00023235"/>
    </source>
</evidence>
<dbReference type="Proteomes" id="UP000192738">
    <property type="component" value="Unassembled WGS sequence"/>
</dbReference>
<dbReference type="GO" id="GO:0005829">
    <property type="term" value="C:cytosol"/>
    <property type="evidence" value="ECO:0007669"/>
    <property type="project" value="TreeGrafter"/>
</dbReference>
<dbReference type="GO" id="GO:0009117">
    <property type="term" value="P:nucleotide metabolic process"/>
    <property type="evidence" value="ECO:0007669"/>
    <property type="project" value="InterPro"/>
</dbReference>
<keyword evidence="2" id="KW-0479">Metal-binding</keyword>
<evidence type="ECO:0000256" key="1">
    <source>
        <dbReference type="ARBA" id="ARBA00010373"/>
    </source>
</evidence>
<evidence type="ECO:0000256" key="2">
    <source>
        <dbReference type="ARBA" id="ARBA00022723"/>
    </source>
</evidence>
<comment type="similarity">
    <text evidence="1">Belongs to the phosphopentomutase family.</text>
</comment>
<dbReference type="OrthoDB" id="9778226at2"/>
<keyword evidence="7" id="KW-1185">Reference proteome</keyword>
<keyword evidence="4" id="KW-0413">Isomerase</keyword>
<gene>
    <name evidence="6" type="ORF">SAMN04488500_114126</name>
</gene>
<dbReference type="STRING" id="112901.SAMN04488500_114126"/>
<keyword evidence="3" id="KW-0464">Manganese</keyword>
<name>A0A1W2DB03_9FIRM</name>
<dbReference type="EMBL" id="FWXI01000014">
    <property type="protein sequence ID" value="SMC94553.1"/>
    <property type="molecule type" value="Genomic_DNA"/>
</dbReference>
<dbReference type="PANTHER" id="PTHR21110">
    <property type="entry name" value="PHOSPHOPENTOMUTASE"/>
    <property type="match status" value="1"/>
</dbReference>
<dbReference type="AlphaFoldDB" id="A0A1W2DB03"/>
<dbReference type="RefSeq" id="WP_084576935.1">
    <property type="nucleotide sequence ID" value="NZ_CP155572.1"/>
</dbReference>
<dbReference type="Pfam" id="PF01676">
    <property type="entry name" value="Metalloenzyme"/>
    <property type="match status" value="1"/>
</dbReference>
<evidence type="ECO:0000313" key="7">
    <source>
        <dbReference type="Proteomes" id="UP000192738"/>
    </source>
</evidence>
<feature type="domain" description="Metalloenzyme" evidence="5">
    <location>
        <begin position="2"/>
        <end position="299"/>
    </location>
</feature>
<evidence type="ECO:0000259" key="5">
    <source>
        <dbReference type="Pfam" id="PF01676"/>
    </source>
</evidence>
<dbReference type="GO" id="GO:0043094">
    <property type="term" value="P:metabolic compound salvage"/>
    <property type="evidence" value="ECO:0007669"/>
    <property type="project" value="InterPro"/>
</dbReference>
<dbReference type="SUPFAM" id="SSF53649">
    <property type="entry name" value="Alkaline phosphatase-like"/>
    <property type="match status" value="1"/>
</dbReference>
<dbReference type="InterPro" id="IPR017850">
    <property type="entry name" value="Alkaline_phosphatase_core_sf"/>
</dbReference>
<dbReference type="Gene3D" id="3.40.720.10">
    <property type="entry name" value="Alkaline Phosphatase, subunit A"/>
    <property type="match status" value="1"/>
</dbReference>
<evidence type="ECO:0000313" key="6">
    <source>
        <dbReference type="EMBL" id="SMC94553.1"/>
    </source>
</evidence>
<reference evidence="6 7" key="1">
    <citation type="submission" date="2017-04" db="EMBL/GenBank/DDBJ databases">
        <authorList>
            <person name="Afonso C.L."/>
            <person name="Miller P.J."/>
            <person name="Scott M.A."/>
            <person name="Spackman E."/>
            <person name="Goraichik I."/>
            <person name="Dimitrov K.M."/>
            <person name="Suarez D.L."/>
            <person name="Swayne D.E."/>
        </authorList>
    </citation>
    <scope>NUCLEOTIDE SEQUENCE [LARGE SCALE GENOMIC DNA]</scope>
    <source>
        <strain evidence="6 7">DSM 5090</strain>
    </source>
</reference>
<dbReference type="PANTHER" id="PTHR21110:SF0">
    <property type="entry name" value="PHOSPHOPENTOMUTASE"/>
    <property type="match status" value="1"/>
</dbReference>
<dbReference type="GO" id="GO:0000287">
    <property type="term" value="F:magnesium ion binding"/>
    <property type="evidence" value="ECO:0007669"/>
    <property type="project" value="InterPro"/>
</dbReference>
<proteinExistence type="inferred from homology"/>
<organism evidence="6 7">
    <name type="scientific">Sporomusa malonica</name>
    <dbReference type="NCBI Taxonomy" id="112901"/>
    <lineage>
        <taxon>Bacteria</taxon>
        <taxon>Bacillati</taxon>
        <taxon>Bacillota</taxon>
        <taxon>Negativicutes</taxon>
        <taxon>Selenomonadales</taxon>
        <taxon>Sporomusaceae</taxon>
        <taxon>Sporomusa</taxon>
    </lineage>
</organism>
<dbReference type="GO" id="GO:0008973">
    <property type="term" value="F:phosphopentomutase activity"/>
    <property type="evidence" value="ECO:0007669"/>
    <property type="project" value="InterPro"/>
</dbReference>
<evidence type="ECO:0000256" key="3">
    <source>
        <dbReference type="ARBA" id="ARBA00023211"/>
    </source>
</evidence>
<protein>
    <submittedName>
        <fullName evidence="6">Phosphoglycerate mutase</fullName>
    </submittedName>
</protein>
<sequence length="313" mass="34204">MRVLLIFIDGFGLGSNNPEINPLVRFGLPTFNEVFGQPITHDIGSIITPESCLIPIDATLGVTGLPQSATGQAAILTGINTARAMGRHIQAFPGPQLSKIISDDNIMKKLTENGLTATSANMYTPDYFELVAKRKRRHSAITLAAMSTGMTLRSLPEMKIGEAVYQDITNEMLSDFGIDGIPVISPMQAANNLVNISRKYSFTIFEYFQTDRAGHKQNWQYAKRILGILDEFISGVYKRLSADTLLIITSDHGNFEDMSAKTHTFSKVPLIALGHQAKKLVSGITDLTGIAPAIIEVLGKDDLCDRITCACRQ</sequence>
<dbReference type="InterPro" id="IPR006124">
    <property type="entry name" value="Metalloenzyme"/>
</dbReference>